<evidence type="ECO:0000256" key="8">
    <source>
        <dbReference type="ARBA" id="ARBA00022692"/>
    </source>
</evidence>
<reference evidence="15" key="1">
    <citation type="submission" date="2022-11" db="UniProtKB">
        <authorList>
            <consortium name="WormBaseParasite"/>
        </authorList>
    </citation>
    <scope>IDENTIFICATION</scope>
</reference>
<protein>
    <recommendedName>
        <fullName evidence="4">Sugar transporter SWEET1</fullName>
    </recommendedName>
</protein>
<keyword evidence="7" id="KW-0762">Sugar transport</keyword>
<dbReference type="Gene3D" id="1.20.1280.290">
    <property type="match status" value="2"/>
</dbReference>
<accession>A0A915LM51</accession>
<keyword evidence="12 13" id="KW-0472">Membrane</keyword>
<evidence type="ECO:0000256" key="1">
    <source>
        <dbReference type="ARBA" id="ARBA00004651"/>
    </source>
</evidence>
<dbReference type="InterPro" id="IPR004316">
    <property type="entry name" value="SWEET_rpt"/>
</dbReference>
<feature type="transmembrane region" description="Helical" evidence="13">
    <location>
        <begin position="207"/>
        <end position="227"/>
    </location>
</feature>
<dbReference type="InterPro" id="IPR027963">
    <property type="entry name" value="MEIOC"/>
</dbReference>
<dbReference type="WBParaSite" id="scaffold1395_cov313.g3047">
    <property type="protein sequence ID" value="scaffold1395_cov313.g3047"/>
    <property type="gene ID" value="scaffold1395_cov313.g3047"/>
</dbReference>
<feature type="transmembrane region" description="Helical" evidence="13">
    <location>
        <begin position="179"/>
        <end position="195"/>
    </location>
</feature>
<dbReference type="GO" id="GO:0000139">
    <property type="term" value="C:Golgi membrane"/>
    <property type="evidence" value="ECO:0007669"/>
    <property type="project" value="UniProtKB-SubCell"/>
</dbReference>
<dbReference type="FunFam" id="1.20.1280.290:FF:000004">
    <property type="entry name" value="Sugar transporter SWEET"/>
    <property type="match status" value="1"/>
</dbReference>
<evidence type="ECO:0000256" key="13">
    <source>
        <dbReference type="SAM" id="Phobius"/>
    </source>
</evidence>
<organism evidence="14 15">
    <name type="scientific">Meloidogyne javanica</name>
    <name type="common">Root-knot nematode worm</name>
    <dbReference type="NCBI Taxonomy" id="6303"/>
    <lineage>
        <taxon>Eukaryota</taxon>
        <taxon>Metazoa</taxon>
        <taxon>Ecdysozoa</taxon>
        <taxon>Nematoda</taxon>
        <taxon>Chromadorea</taxon>
        <taxon>Rhabditida</taxon>
        <taxon>Tylenchina</taxon>
        <taxon>Tylenchomorpha</taxon>
        <taxon>Tylenchoidea</taxon>
        <taxon>Meloidogynidae</taxon>
        <taxon>Meloidogyninae</taxon>
        <taxon>Meloidogyne</taxon>
        <taxon>Meloidogyne incognita group</taxon>
    </lineage>
</organism>
<dbReference type="GO" id="GO:0051321">
    <property type="term" value="P:meiotic cell cycle"/>
    <property type="evidence" value="ECO:0007669"/>
    <property type="project" value="InterPro"/>
</dbReference>
<evidence type="ECO:0000256" key="11">
    <source>
        <dbReference type="ARBA" id="ARBA00023034"/>
    </source>
</evidence>
<dbReference type="Pfam" id="PF03083">
    <property type="entry name" value="MtN3_slv"/>
    <property type="match status" value="2"/>
</dbReference>
<dbReference type="PANTHER" id="PTHR10791:SF112">
    <property type="entry name" value="SUGAR TRANSPORTER SWEET1"/>
    <property type="match status" value="1"/>
</dbReference>
<dbReference type="GO" id="GO:0005886">
    <property type="term" value="C:plasma membrane"/>
    <property type="evidence" value="ECO:0007669"/>
    <property type="project" value="UniProtKB-SubCell"/>
</dbReference>
<evidence type="ECO:0000313" key="14">
    <source>
        <dbReference type="Proteomes" id="UP000887561"/>
    </source>
</evidence>
<evidence type="ECO:0000256" key="9">
    <source>
        <dbReference type="ARBA" id="ARBA00022737"/>
    </source>
</evidence>
<comment type="subcellular location">
    <subcellularLocation>
        <location evidence="1">Cell membrane</location>
        <topology evidence="1">Multi-pass membrane protein</topology>
    </subcellularLocation>
    <subcellularLocation>
        <location evidence="2">Golgi apparatus membrane</location>
        <topology evidence="2">Multi-pass membrane protein</topology>
    </subcellularLocation>
</comment>
<evidence type="ECO:0000256" key="7">
    <source>
        <dbReference type="ARBA" id="ARBA00022597"/>
    </source>
</evidence>
<dbReference type="AlphaFoldDB" id="A0A915LM51"/>
<keyword evidence="14" id="KW-1185">Reference proteome</keyword>
<dbReference type="PANTHER" id="PTHR10791">
    <property type="entry name" value="RAG1-ACTIVATING PROTEIN 1"/>
    <property type="match status" value="1"/>
</dbReference>
<keyword evidence="9" id="KW-0677">Repeat</keyword>
<keyword evidence="5" id="KW-0813">Transport</keyword>
<evidence type="ECO:0000256" key="4">
    <source>
        <dbReference type="ARBA" id="ARBA00021741"/>
    </source>
</evidence>
<feature type="transmembrane region" description="Helical" evidence="13">
    <location>
        <begin position="239"/>
        <end position="260"/>
    </location>
</feature>
<evidence type="ECO:0000256" key="2">
    <source>
        <dbReference type="ARBA" id="ARBA00004653"/>
    </source>
</evidence>
<evidence type="ECO:0000256" key="5">
    <source>
        <dbReference type="ARBA" id="ARBA00022448"/>
    </source>
</evidence>
<evidence type="ECO:0000256" key="3">
    <source>
        <dbReference type="ARBA" id="ARBA00007809"/>
    </source>
</evidence>
<dbReference type="InterPro" id="IPR047664">
    <property type="entry name" value="SWEET"/>
</dbReference>
<keyword evidence="8 13" id="KW-0812">Transmembrane</keyword>
<evidence type="ECO:0000313" key="15">
    <source>
        <dbReference type="WBParaSite" id="scaffold1395_cov313.g3047"/>
    </source>
</evidence>
<dbReference type="Pfam" id="PF15189">
    <property type="entry name" value="MEIOC"/>
    <property type="match status" value="1"/>
</dbReference>
<evidence type="ECO:0000256" key="10">
    <source>
        <dbReference type="ARBA" id="ARBA00022989"/>
    </source>
</evidence>
<proteinExistence type="inferred from homology"/>
<dbReference type="GO" id="GO:0051119">
    <property type="term" value="F:sugar transmembrane transporter activity"/>
    <property type="evidence" value="ECO:0007669"/>
    <property type="project" value="InterPro"/>
</dbReference>
<dbReference type="Proteomes" id="UP000887561">
    <property type="component" value="Unplaced"/>
</dbReference>
<name>A0A915LM51_MELJA</name>
<keyword evidence="11" id="KW-0333">Golgi apparatus</keyword>
<comment type="similarity">
    <text evidence="3">Belongs to the SWEET sugar transporter family.</text>
</comment>
<feature type="transmembrane region" description="Helical" evidence="13">
    <location>
        <begin position="123"/>
        <end position="142"/>
    </location>
</feature>
<keyword evidence="6" id="KW-1003">Cell membrane</keyword>
<sequence length="365" mass="41519">MEQLKEDLINENIHKIHREFLDSIKILQQTRLTERTAILQQLRGGGGGGHYDEKRETANLLNALKVVSKSVLRSRSANWCSLIWTIGADGPQQKDEMEKIVANNYELAPPEIKLRPSTEGTGVAPFFLTSVSCICWLGYGILKKDQTIIFVNGIGLVFQTVYLAYYYMKTRLKNRLRHLILIEFFIAILTTVLIKHQSFSLNLKENILGIICMLLNIATIASPLADIGQIIRSKSTESLPFMLCLANMTVCLQWLLYGFLVDDLYMKHESIIGKSCILVPYCSKYVQKYHGWMENEELLIATSSEPLTLVEEYEMQKKWQEDSDKLTFIILDKQTFEAAGDDEIGSMAGDVNAFICQQNEDEEPT</sequence>
<feature type="transmembrane region" description="Helical" evidence="13">
    <location>
        <begin position="148"/>
        <end position="167"/>
    </location>
</feature>
<keyword evidence="10 13" id="KW-1133">Transmembrane helix</keyword>
<evidence type="ECO:0000256" key="12">
    <source>
        <dbReference type="ARBA" id="ARBA00023136"/>
    </source>
</evidence>
<evidence type="ECO:0000256" key="6">
    <source>
        <dbReference type="ARBA" id="ARBA00022475"/>
    </source>
</evidence>